<dbReference type="InterPro" id="IPR025394">
    <property type="entry name" value="DUF4127"/>
</dbReference>
<comment type="caution">
    <text evidence="2">The sequence shown here is derived from an EMBL/GenBank/DDBJ whole genome shotgun (WGS) entry which is preliminary data.</text>
</comment>
<evidence type="ECO:0000313" key="2">
    <source>
        <dbReference type="EMBL" id="MTT74895.1"/>
    </source>
</evidence>
<dbReference type="OrthoDB" id="9789552at2"/>
<name>A0A7X2XED1_9FIRM</name>
<dbReference type="Pfam" id="PF13552">
    <property type="entry name" value="DUF4127"/>
    <property type="match status" value="1"/>
</dbReference>
<dbReference type="EMBL" id="WNBW01000001">
    <property type="protein sequence ID" value="MTU03026.1"/>
    <property type="molecule type" value="Genomic_DNA"/>
</dbReference>
<gene>
    <name evidence="2" type="ORF">GMD11_01255</name>
    <name evidence="3" type="ORF">GMD18_01250</name>
</gene>
<keyword evidence="4" id="KW-1185">Reference proteome</keyword>
<dbReference type="AlphaFoldDB" id="A0A7X2XED1"/>
<dbReference type="Proteomes" id="UP000443070">
    <property type="component" value="Unassembled WGS sequence"/>
</dbReference>
<evidence type="ECO:0000256" key="1">
    <source>
        <dbReference type="SAM" id="SignalP"/>
    </source>
</evidence>
<evidence type="ECO:0000313" key="5">
    <source>
        <dbReference type="Proteomes" id="UP000484547"/>
    </source>
</evidence>
<feature type="signal peptide" evidence="1">
    <location>
        <begin position="1"/>
        <end position="26"/>
    </location>
</feature>
<evidence type="ECO:0000313" key="3">
    <source>
        <dbReference type="EMBL" id="MTU03026.1"/>
    </source>
</evidence>
<feature type="chain" id="PRO_5030859912" evidence="1">
    <location>
        <begin position="27"/>
        <end position="529"/>
    </location>
</feature>
<dbReference type="EMBL" id="WNBM01000001">
    <property type="protein sequence ID" value="MTT74895.1"/>
    <property type="molecule type" value="Genomic_DNA"/>
</dbReference>
<keyword evidence="1" id="KW-0732">Signal</keyword>
<dbReference type="RefSeq" id="WP_155163472.1">
    <property type="nucleotide sequence ID" value="NZ_CAUAXJ010000001.1"/>
</dbReference>
<protein>
    <submittedName>
        <fullName evidence="2">DUF4127 family protein</fullName>
    </submittedName>
</protein>
<accession>A0A7X2XED1</accession>
<dbReference type="Proteomes" id="UP000484547">
    <property type="component" value="Unassembled WGS sequence"/>
</dbReference>
<sequence>MKIWNNPFRKILLFSLLLLSFSSAQAEENQKETLLFLPLDNRPVCSSYVAKTMEAAGYKVLLPPDKYLASYNRNGSPDELWKWLVSRAPQADAAVISTDSLIYGGLVASRTHHEPQAVLEQRLQRLETLRDQFPVRLYAFSTLMRTPRASFGAVEPPYYSKIGPAIFRYSELCDSEDLIGLSLKDALTKKTLSTNLPKADLQDWLERRQKNLNINSKLTEMTRSNRFHFLAIGKDDNAPLSHTHMEARKLTQETYDLTQRTFQIIPGVDQLGLLLLTRAGNELKRYQPRVYAYYADGWGPRTLPQYSDMTLGQSVPQQILAVDGRTATSAANADVVLALNTPFDGIMMDSTAPSNQFFSSPQNRAYIKQLKQLMDNGYRVSLADVAYSNGADNGFMNELAKQGQLERLTAYNGWNTADNTVGFAICQGILTPQMSKPDAEKLMRIRVIDDWYYQANARRSATAFLESKNQKNAVYLLGPYQKPVHDLALGVCRDLSGRYKFTEKSNFDISFPWNRLFEIDVELKKDKKK</sequence>
<organism evidence="2 5">
    <name type="scientific">Phascolarctobacterium faecium</name>
    <dbReference type="NCBI Taxonomy" id="33025"/>
    <lineage>
        <taxon>Bacteria</taxon>
        <taxon>Bacillati</taxon>
        <taxon>Bacillota</taxon>
        <taxon>Negativicutes</taxon>
        <taxon>Acidaminococcales</taxon>
        <taxon>Acidaminococcaceae</taxon>
        <taxon>Phascolarctobacterium</taxon>
    </lineage>
</organism>
<proteinExistence type="predicted"/>
<evidence type="ECO:0000313" key="4">
    <source>
        <dbReference type="Proteomes" id="UP000443070"/>
    </source>
</evidence>
<reference evidence="4 5" key="1">
    <citation type="journal article" date="2019" name="Nat. Med.">
        <title>A library of human gut bacterial isolates paired with longitudinal multiomics data enables mechanistic microbiome research.</title>
        <authorList>
            <person name="Poyet M."/>
            <person name="Groussin M."/>
            <person name="Gibbons S.M."/>
            <person name="Avila-Pacheco J."/>
            <person name="Jiang X."/>
            <person name="Kearney S.M."/>
            <person name="Perrotta A.R."/>
            <person name="Berdy B."/>
            <person name="Zhao S."/>
            <person name="Lieberman T.D."/>
            <person name="Swanson P.K."/>
            <person name="Smith M."/>
            <person name="Roesemann S."/>
            <person name="Alexander J.E."/>
            <person name="Rich S.A."/>
            <person name="Livny J."/>
            <person name="Vlamakis H."/>
            <person name="Clish C."/>
            <person name="Bullock K."/>
            <person name="Deik A."/>
            <person name="Scott J."/>
            <person name="Pierce K.A."/>
            <person name="Xavier R.J."/>
            <person name="Alm E.J."/>
        </authorList>
    </citation>
    <scope>NUCLEOTIDE SEQUENCE [LARGE SCALE GENOMIC DNA]</scope>
    <source>
        <strain evidence="2 5">BIOML-A13</strain>
        <strain evidence="3 4">BIOML-A3</strain>
    </source>
</reference>